<dbReference type="PROSITE" id="PS50893">
    <property type="entry name" value="ABC_TRANSPORTER_2"/>
    <property type="match status" value="1"/>
</dbReference>
<gene>
    <name evidence="9" type="ORF">E1262_11100</name>
</gene>
<protein>
    <submittedName>
        <fullName evidence="9">ABC transporter ATP-binding protein</fullName>
    </submittedName>
</protein>
<dbReference type="GO" id="GO:0005524">
    <property type="term" value="F:ATP binding"/>
    <property type="evidence" value="ECO:0007669"/>
    <property type="project" value="UniProtKB-KW"/>
</dbReference>
<keyword evidence="5" id="KW-0547">Nucleotide-binding</keyword>
<dbReference type="PROSITE" id="PS00211">
    <property type="entry name" value="ABC_TRANSPORTER_1"/>
    <property type="match status" value="1"/>
</dbReference>
<dbReference type="InterPro" id="IPR003439">
    <property type="entry name" value="ABC_transporter-like_ATP-bd"/>
</dbReference>
<dbReference type="GO" id="GO:0016887">
    <property type="term" value="F:ATP hydrolysis activity"/>
    <property type="evidence" value="ECO:0007669"/>
    <property type="project" value="InterPro"/>
</dbReference>
<feature type="domain" description="ABC transporter" evidence="8">
    <location>
        <begin position="12"/>
        <end position="260"/>
    </location>
</feature>
<evidence type="ECO:0000256" key="5">
    <source>
        <dbReference type="ARBA" id="ARBA00022741"/>
    </source>
</evidence>
<dbReference type="OrthoDB" id="8481147at2"/>
<sequence length="341" mass="37107">MTDVEPEPVLTVRGLSTEYATDRGQVRAVRDVSFELRRGERLGIVGESGSGKSALALSILGLIEPPGRTVAGEVWLNGRDLRTLSEARLNRIRGKEISVVFQDPLTALNPVRRIGPQLAEAITMHQDVGRAAAKQAAIELLDDVELPRPADCYRRYPHELSGGMRQRVMIAVALANAPDVLIADEPTTALDVTTQAQIMRLIDKVVDERGTAVVLITHNMDLVADFCDTVQVMYAGQVVERGRREQLLSGSAHPYTAALMVSVPSLDTDRAAPLRSLEGLPPDLAVEHTGCALAPRCVLGRERERCRSESPAMTAVVGDAAWVSRCHFAGEQHRLTMETTP</sequence>
<dbReference type="SUPFAM" id="SSF52540">
    <property type="entry name" value="P-loop containing nucleoside triphosphate hydrolases"/>
    <property type="match status" value="1"/>
</dbReference>
<dbReference type="CDD" id="cd03257">
    <property type="entry name" value="ABC_NikE_OppD_transporters"/>
    <property type="match status" value="1"/>
</dbReference>
<keyword evidence="3" id="KW-0813">Transport</keyword>
<dbReference type="FunFam" id="3.40.50.300:FF:000016">
    <property type="entry name" value="Oligopeptide ABC transporter ATP-binding component"/>
    <property type="match status" value="1"/>
</dbReference>
<dbReference type="SMART" id="SM00382">
    <property type="entry name" value="AAA"/>
    <property type="match status" value="1"/>
</dbReference>
<dbReference type="GO" id="GO:0005886">
    <property type="term" value="C:plasma membrane"/>
    <property type="evidence" value="ECO:0007669"/>
    <property type="project" value="UniProtKB-SubCell"/>
</dbReference>
<evidence type="ECO:0000256" key="1">
    <source>
        <dbReference type="ARBA" id="ARBA00004202"/>
    </source>
</evidence>
<keyword evidence="10" id="KW-1185">Reference proteome</keyword>
<dbReference type="PANTHER" id="PTHR43297">
    <property type="entry name" value="OLIGOPEPTIDE TRANSPORT ATP-BINDING PROTEIN APPD"/>
    <property type="match status" value="1"/>
</dbReference>
<organism evidence="9 10">
    <name type="scientific">Jiangella aurantiaca</name>
    <dbReference type="NCBI Taxonomy" id="2530373"/>
    <lineage>
        <taxon>Bacteria</taxon>
        <taxon>Bacillati</taxon>
        <taxon>Actinomycetota</taxon>
        <taxon>Actinomycetes</taxon>
        <taxon>Jiangellales</taxon>
        <taxon>Jiangellaceae</taxon>
        <taxon>Jiangella</taxon>
    </lineage>
</organism>
<comment type="caution">
    <text evidence="9">The sequence shown here is derived from an EMBL/GenBank/DDBJ whole genome shotgun (WGS) entry which is preliminary data.</text>
</comment>
<dbReference type="Pfam" id="PF00005">
    <property type="entry name" value="ABC_tran"/>
    <property type="match status" value="1"/>
</dbReference>
<evidence type="ECO:0000256" key="6">
    <source>
        <dbReference type="ARBA" id="ARBA00022840"/>
    </source>
</evidence>
<keyword evidence="4" id="KW-1003">Cell membrane</keyword>
<dbReference type="GO" id="GO:0015833">
    <property type="term" value="P:peptide transport"/>
    <property type="evidence" value="ECO:0007669"/>
    <property type="project" value="InterPro"/>
</dbReference>
<dbReference type="InterPro" id="IPR027417">
    <property type="entry name" value="P-loop_NTPase"/>
</dbReference>
<evidence type="ECO:0000256" key="3">
    <source>
        <dbReference type="ARBA" id="ARBA00022448"/>
    </source>
</evidence>
<keyword evidence="6 9" id="KW-0067">ATP-binding</keyword>
<dbReference type="InterPro" id="IPR050388">
    <property type="entry name" value="ABC_Ni/Peptide_Import"/>
</dbReference>
<accession>A0A4R5AI87</accession>
<dbReference type="RefSeq" id="WP_132103201.1">
    <property type="nucleotide sequence ID" value="NZ_SMLB01000012.1"/>
</dbReference>
<dbReference type="Proteomes" id="UP000295217">
    <property type="component" value="Unassembled WGS sequence"/>
</dbReference>
<dbReference type="PANTHER" id="PTHR43297:SF2">
    <property type="entry name" value="DIPEPTIDE TRANSPORT ATP-BINDING PROTEIN DPPD"/>
    <property type="match status" value="1"/>
</dbReference>
<comment type="similarity">
    <text evidence="2">Belongs to the ABC transporter superfamily.</text>
</comment>
<comment type="subcellular location">
    <subcellularLocation>
        <location evidence="1">Cell membrane</location>
        <topology evidence="1">Peripheral membrane protein</topology>
    </subcellularLocation>
</comment>
<dbReference type="Pfam" id="PF08352">
    <property type="entry name" value="oligo_HPY"/>
    <property type="match status" value="1"/>
</dbReference>
<evidence type="ECO:0000313" key="10">
    <source>
        <dbReference type="Proteomes" id="UP000295217"/>
    </source>
</evidence>
<dbReference type="NCBIfam" id="TIGR01727">
    <property type="entry name" value="oligo_HPY"/>
    <property type="match status" value="1"/>
</dbReference>
<evidence type="ECO:0000256" key="2">
    <source>
        <dbReference type="ARBA" id="ARBA00005417"/>
    </source>
</evidence>
<evidence type="ECO:0000256" key="4">
    <source>
        <dbReference type="ARBA" id="ARBA00022475"/>
    </source>
</evidence>
<dbReference type="InterPro" id="IPR017871">
    <property type="entry name" value="ABC_transporter-like_CS"/>
</dbReference>
<dbReference type="Gene3D" id="3.40.50.300">
    <property type="entry name" value="P-loop containing nucleotide triphosphate hydrolases"/>
    <property type="match status" value="1"/>
</dbReference>
<proteinExistence type="inferred from homology"/>
<name>A0A4R5AI87_9ACTN</name>
<keyword evidence="7" id="KW-0472">Membrane</keyword>
<dbReference type="InterPro" id="IPR003593">
    <property type="entry name" value="AAA+_ATPase"/>
</dbReference>
<evidence type="ECO:0000256" key="7">
    <source>
        <dbReference type="ARBA" id="ARBA00023136"/>
    </source>
</evidence>
<evidence type="ECO:0000259" key="8">
    <source>
        <dbReference type="PROSITE" id="PS50893"/>
    </source>
</evidence>
<evidence type="ECO:0000313" key="9">
    <source>
        <dbReference type="EMBL" id="TDD69822.1"/>
    </source>
</evidence>
<dbReference type="InterPro" id="IPR013563">
    <property type="entry name" value="Oligopep_ABC_C"/>
</dbReference>
<reference evidence="9 10" key="1">
    <citation type="submission" date="2019-02" db="EMBL/GenBank/DDBJ databases">
        <title>Draft genome sequences of novel Actinobacteria.</title>
        <authorList>
            <person name="Sahin N."/>
            <person name="Ay H."/>
            <person name="Saygin H."/>
        </authorList>
    </citation>
    <scope>NUCLEOTIDE SEQUENCE [LARGE SCALE GENOMIC DNA]</scope>
    <source>
        <strain evidence="9 10">8K307</strain>
    </source>
</reference>
<dbReference type="AlphaFoldDB" id="A0A4R5AI87"/>
<dbReference type="EMBL" id="SMLB01000012">
    <property type="protein sequence ID" value="TDD69822.1"/>
    <property type="molecule type" value="Genomic_DNA"/>
</dbReference>